<keyword evidence="7 9" id="KW-0472">Membrane</keyword>
<feature type="transmembrane region" description="Helical" evidence="9">
    <location>
        <begin position="272"/>
        <end position="295"/>
    </location>
</feature>
<comment type="subcellular location">
    <subcellularLocation>
        <location evidence="1">Mitochondrion inner membrane</location>
        <topology evidence="1">Multi-pass membrane protein</topology>
    </subcellularLocation>
</comment>
<dbReference type="GO" id="GO:0090374">
    <property type="term" value="P:oligopeptide export from mitochondrion"/>
    <property type="evidence" value="ECO:0007669"/>
    <property type="project" value="TreeGrafter"/>
</dbReference>
<dbReference type="GO" id="GO:0015421">
    <property type="term" value="F:ABC-type oligopeptide transporter activity"/>
    <property type="evidence" value="ECO:0007669"/>
    <property type="project" value="TreeGrafter"/>
</dbReference>
<dbReference type="PANTHER" id="PTHR43394:SF1">
    <property type="entry name" value="ATP-BINDING CASSETTE SUB-FAMILY B MEMBER 10, MITOCHONDRIAL"/>
    <property type="match status" value="1"/>
</dbReference>
<evidence type="ECO:0000256" key="4">
    <source>
        <dbReference type="ARBA" id="ARBA00022741"/>
    </source>
</evidence>
<gene>
    <name evidence="12" type="ORF">OS493_015811</name>
</gene>
<dbReference type="PROSITE" id="PS00211">
    <property type="entry name" value="ABC_TRANSPORTER_1"/>
    <property type="match status" value="1"/>
</dbReference>
<feature type="transmembrane region" description="Helical" evidence="9">
    <location>
        <begin position="350"/>
        <end position="367"/>
    </location>
</feature>
<accession>A0A9W9YCI3</accession>
<dbReference type="Gene3D" id="3.40.50.300">
    <property type="entry name" value="P-loop containing nucleotide triphosphate hydrolases"/>
    <property type="match status" value="1"/>
</dbReference>
<feature type="transmembrane region" description="Helical" evidence="9">
    <location>
        <begin position="129"/>
        <end position="148"/>
    </location>
</feature>
<dbReference type="SUPFAM" id="SSF52540">
    <property type="entry name" value="P-loop containing nucleoside triphosphate hydrolases"/>
    <property type="match status" value="1"/>
</dbReference>
<feature type="transmembrane region" description="Helical" evidence="9">
    <location>
        <begin position="448"/>
        <end position="473"/>
    </location>
</feature>
<evidence type="ECO:0000259" key="11">
    <source>
        <dbReference type="PROSITE" id="PS50929"/>
    </source>
</evidence>
<evidence type="ECO:0000256" key="8">
    <source>
        <dbReference type="SAM" id="MobiDB-lite"/>
    </source>
</evidence>
<dbReference type="PANTHER" id="PTHR43394">
    <property type="entry name" value="ATP-DEPENDENT PERMEASE MDL1, MITOCHONDRIAL"/>
    <property type="match status" value="1"/>
</dbReference>
<dbReference type="OrthoDB" id="6500128at2759"/>
<dbReference type="InterPro" id="IPR039421">
    <property type="entry name" value="Type_1_exporter"/>
</dbReference>
<feature type="transmembrane region" description="Helical" evidence="9">
    <location>
        <begin position="373"/>
        <end position="390"/>
    </location>
</feature>
<dbReference type="InterPro" id="IPR003439">
    <property type="entry name" value="ABC_transporter-like_ATP-bd"/>
</dbReference>
<dbReference type="Pfam" id="PF00005">
    <property type="entry name" value="ABC_tran"/>
    <property type="match status" value="1"/>
</dbReference>
<dbReference type="PROSITE" id="PS50893">
    <property type="entry name" value="ABC_TRANSPORTER_2"/>
    <property type="match status" value="1"/>
</dbReference>
<dbReference type="Gene3D" id="1.20.1560.10">
    <property type="entry name" value="ABC transporter type 1, transmembrane domain"/>
    <property type="match status" value="2"/>
</dbReference>
<dbReference type="InterPro" id="IPR036640">
    <property type="entry name" value="ABC1_TM_sf"/>
</dbReference>
<organism evidence="12 13">
    <name type="scientific">Desmophyllum pertusum</name>
    <dbReference type="NCBI Taxonomy" id="174260"/>
    <lineage>
        <taxon>Eukaryota</taxon>
        <taxon>Metazoa</taxon>
        <taxon>Cnidaria</taxon>
        <taxon>Anthozoa</taxon>
        <taxon>Hexacorallia</taxon>
        <taxon>Scleractinia</taxon>
        <taxon>Caryophylliina</taxon>
        <taxon>Caryophylliidae</taxon>
        <taxon>Desmophyllum</taxon>
    </lineage>
</organism>
<keyword evidence="3 9" id="KW-0812">Transmembrane</keyword>
<keyword evidence="2" id="KW-0813">Transport</keyword>
<sequence length="818" mass="90009">MEHKKTGRKRPNHIQDSIDASNSVPHSGGEEGGVQGGYYSLPTRRFTTMIQAVLLFDLVSSVTLWLCGGSNNYLEDNVKHFTIRDSVFDLASVAFVKCCILFFVYPWLERLSMKQIDHPYDKQLASRKCSCHLLAIFLSVGSFAYGITKGVLIYEARSEKQHQLHPTYYALVISSVVFSLLESVFSLSSFVAMRRLKVLRILHTPNDAESKKKPKANLGRLMTLAKPELVLLSVASLALLASSGAQIAAPYFFGKVIQASMEKGMKHLNDTIVILSLVYLGGAVAALLRAWLFTLSGQRLVARIRKQLFNSILRQEVAFFDNNRTGELINRLSSDTQVIQNALTVNVSMLLRYIIQIIGSLIFMFTLSPKLTGVLISVVPIVGIGAQQYGRFVQGLRKKFQDELAAASTTAEESIGNIRTVRSFSQERKAMDIYKTDIDKSYNVGAKLALASGLFQGVIGIIGQGAVVLVLWYGGELVNRGELDVGILTAFMLYTLNVAMAFAFLSSLYGDFMQAVGASVRMFELMDRLPSINMEGGQTLASVNQTIQFQDVCFAYPSRPDTDVLMGMTFELKPGETVALVGPSGGGKSTVISLLERFYDPKSGVISIGGTNLGLLDLFWMRRKIALVSQEPVLFATTIAGNIAYGRDATQEEIEEVAKQANAHDFITTFEEGYQTQVGERGVKLSGGQKQRVAIARALLMNPDILLLDEATSALDAESEHYVKEAIDRAMINRTVLVIAHRLSTVRNADQVLVIDKGHIVERGTHNDLLASEGVYKKLVLRQLSTSKNNGEADDEGFDPDLLGPGEPPINEEEEPRL</sequence>
<dbReference type="PROSITE" id="PS50929">
    <property type="entry name" value="ABC_TM1F"/>
    <property type="match status" value="1"/>
</dbReference>
<feature type="transmembrane region" description="Helical" evidence="9">
    <location>
        <begin position="485"/>
        <end position="505"/>
    </location>
</feature>
<dbReference type="Proteomes" id="UP001163046">
    <property type="component" value="Unassembled WGS sequence"/>
</dbReference>
<evidence type="ECO:0000256" key="2">
    <source>
        <dbReference type="ARBA" id="ARBA00022448"/>
    </source>
</evidence>
<comment type="caution">
    <text evidence="12">The sequence shown here is derived from an EMBL/GenBank/DDBJ whole genome shotgun (WGS) entry which is preliminary data.</text>
</comment>
<dbReference type="Pfam" id="PF00664">
    <property type="entry name" value="ABC_membrane"/>
    <property type="match status" value="1"/>
</dbReference>
<feature type="compositionally biased region" description="Basic residues" evidence="8">
    <location>
        <begin position="1"/>
        <end position="12"/>
    </location>
</feature>
<dbReference type="InterPro" id="IPR003593">
    <property type="entry name" value="AAA+_ATPase"/>
</dbReference>
<evidence type="ECO:0000256" key="7">
    <source>
        <dbReference type="ARBA" id="ARBA00023136"/>
    </source>
</evidence>
<feature type="region of interest" description="Disordered" evidence="8">
    <location>
        <begin position="787"/>
        <end position="818"/>
    </location>
</feature>
<evidence type="ECO:0000313" key="13">
    <source>
        <dbReference type="Proteomes" id="UP001163046"/>
    </source>
</evidence>
<dbReference type="GO" id="GO:0016887">
    <property type="term" value="F:ATP hydrolysis activity"/>
    <property type="evidence" value="ECO:0007669"/>
    <property type="project" value="InterPro"/>
</dbReference>
<evidence type="ECO:0000256" key="5">
    <source>
        <dbReference type="ARBA" id="ARBA00022840"/>
    </source>
</evidence>
<evidence type="ECO:0000256" key="6">
    <source>
        <dbReference type="ARBA" id="ARBA00022989"/>
    </source>
</evidence>
<feature type="transmembrane region" description="Helical" evidence="9">
    <location>
        <begin position="168"/>
        <end position="192"/>
    </location>
</feature>
<dbReference type="GO" id="GO:0005524">
    <property type="term" value="F:ATP binding"/>
    <property type="evidence" value="ECO:0007669"/>
    <property type="project" value="UniProtKB-KW"/>
</dbReference>
<dbReference type="PIRSF" id="PIRSF002773">
    <property type="entry name" value="ABC_prm/ATPase_B"/>
    <property type="match status" value="1"/>
</dbReference>
<dbReference type="EMBL" id="MU827785">
    <property type="protein sequence ID" value="KAJ7333725.1"/>
    <property type="molecule type" value="Genomic_DNA"/>
</dbReference>
<dbReference type="FunFam" id="1.20.1560.10:FF:000058">
    <property type="entry name" value="ABC transporter B family member 25"/>
    <property type="match status" value="1"/>
</dbReference>
<dbReference type="CDD" id="cd03249">
    <property type="entry name" value="ABC_MTABC3_MDL1_MDL2"/>
    <property type="match status" value="1"/>
</dbReference>
<evidence type="ECO:0000313" key="12">
    <source>
        <dbReference type="EMBL" id="KAJ7333725.1"/>
    </source>
</evidence>
<evidence type="ECO:0000259" key="10">
    <source>
        <dbReference type="PROSITE" id="PS50893"/>
    </source>
</evidence>
<protein>
    <submittedName>
        <fullName evidence="12">Uncharacterized protein</fullName>
    </submittedName>
</protein>
<proteinExistence type="predicted"/>
<evidence type="ECO:0000256" key="3">
    <source>
        <dbReference type="ARBA" id="ARBA00022692"/>
    </source>
</evidence>
<feature type="transmembrane region" description="Helical" evidence="9">
    <location>
        <begin position="46"/>
        <end position="66"/>
    </location>
</feature>
<keyword evidence="13" id="KW-1185">Reference proteome</keyword>
<dbReference type="GO" id="GO:0005743">
    <property type="term" value="C:mitochondrial inner membrane"/>
    <property type="evidence" value="ECO:0007669"/>
    <property type="project" value="UniProtKB-SubCell"/>
</dbReference>
<keyword evidence="5" id="KW-0067">ATP-binding</keyword>
<feature type="transmembrane region" description="Helical" evidence="9">
    <location>
        <begin position="229"/>
        <end position="252"/>
    </location>
</feature>
<feature type="compositionally biased region" description="Polar residues" evidence="8">
    <location>
        <begin position="14"/>
        <end position="25"/>
    </location>
</feature>
<dbReference type="SMART" id="SM00382">
    <property type="entry name" value="AAA"/>
    <property type="match status" value="1"/>
</dbReference>
<dbReference type="InterPro" id="IPR017871">
    <property type="entry name" value="ABC_transporter-like_CS"/>
</dbReference>
<dbReference type="InterPro" id="IPR027417">
    <property type="entry name" value="P-loop_NTPase"/>
</dbReference>
<feature type="domain" description="ABC transporter" evidence="10">
    <location>
        <begin position="547"/>
        <end position="782"/>
    </location>
</feature>
<keyword evidence="6 9" id="KW-1133">Transmembrane helix</keyword>
<dbReference type="SUPFAM" id="SSF90123">
    <property type="entry name" value="ABC transporter transmembrane region"/>
    <property type="match status" value="1"/>
</dbReference>
<dbReference type="AlphaFoldDB" id="A0A9W9YCI3"/>
<dbReference type="CDD" id="cd18780">
    <property type="entry name" value="ABC_6TM_AtABCB27_like"/>
    <property type="match status" value="1"/>
</dbReference>
<feature type="domain" description="ABC transmembrane type-1" evidence="11">
    <location>
        <begin position="234"/>
        <end position="514"/>
    </location>
</feature>
<evidence type="ECO:0000256" key="1">
    <source>
        <dbReference type="ARBA" id="ARBA00004448"/>
    </source>
</evidence>
<dbReference type="FunFam" id="3.40.50.300:FF:000403">
    <property type="entry name" value="ATP-binding cassette sub-family B member 8, mitochondrial"/>
    <property type="match status" value="1"/>
</dbReference>
<evidence type="ECO:0000256" key="9">
    <source>
        <dbReference type="SAM" id="Phobius"/>
    </source>
</evidence>
<dbReference type="InterPro" id="IPR011527">
    <property type="entry name" value="ABC1_TM_dom"/>
</dbReference>
<keyword evidence="4" id="KW-0547">Nucleotide-binding</keyword>
<feature type="region of interest" description="Disordered" evidence="8">
    <location>
        <begin position="1"/>
        <end position="31"/>
    </location>
</feature>
<reference evidence="12" key="1">
    <citation type="submission" date="2023-01" db="EMBL/GenBank/DDBJ databases">
        <title>Genome assembly of the deep-sea coral Lophelia pertusa.</title>
        <authorList>
            <person name="Herrera S."/>
            <person name="Cordes E."/>
        </authorList>
    </citation>
    <scope>NUCLEOTIDE SEQUENCE</scope>
    <source>
        <strain evidence="12">USNM1676648</strain>
        <tissue evidence="12">Polyp</tissue>
    </source>
</reference>
<name>A0A9W9YCI3_9CNID</name>
<feature type="transmembrane region" description="Helical" evidence="9">
    <location>
        <begin position="86"/>
        <end position="108"/>
    </location>
</feature>